<gene>
    <name evidence="4" type="ORF">FACUT_8942</name>
</gene>
<dbReference type="Pfam" id="PF00201">
    <property type="entry name" value="UDPGT"/>
    <property type="match status" value="1"/>
</dbReference>
<dbReference type="AlphaFoldDB" id="A0A8H4JLI3"/>
<dbReference type="SUPFAM" id="SSF56784">
    <property type="entry name" value="HAD-like"/>
    <property type="match status" value="1"/>
</dbReference>
<organism evidence="4 5">
    <name type="scientific">Fusarium acutatum</name>
    <dbReference type="NCBI Taxonomy" id="78861"/>
    <lineage>
        <taxon>Eukaryota</taxon>
        <taxon>Fungi</taxon>
        <taxon>Dikarya</taxon>
        <taxon>Ascomycota</taxon>
        <taxon>Pezizomycotina</taxon>
        <taxon>Sordariomycetes</taxon>
        <taxon>Hypocreomycetidae</taxon>
        <taxon>Hypocreales</taxon>
        <taxon>Nectriaceae</taxon>
        <taxon>Fusarium</taxon>
        <taxon>Fusarium fujikuroi species complex</taxon>
    </lineage>
</organism>
<comment type="caution">
    <text evidence="4">The sequence shown here is derived from an EMBL/GenBank/DDBJ whole genome shotgun (WGS) entry which is preliminary data.</text>
</comment>
<dbReference type="InterPro" id="IPR002213">
    <property type="entry name" value="UDP_glucos_trans"/>
</dbReference>
<dbReference type="PANTHER" id="PTHR43316:SF4">
    <property type="entry name" value="ACID DEHALOGENASE, PUTATIVE (AFU_ORTHOLOGUE AFUA_8G05870)-RELATED"/>
    <property type="match status" value="1"/>
</dbReference>
<keyword evidence="1 4" id="KW-0808">Transferase</keyword>
<name>A0A8H4JLI3_9HYPO</name>
<dbReference type="SUPFAM" id="SSF53756">
    <property type="entry name" value="UDP-Glycosyltransferase/glycogen phosphorylase"/>
    <property type="match status" value="1"/>
</dbReference>
<dbReference type="InterPro" id="IPR051540">
    <property type="entry name" value="S-2-haloacid_dehalogenase"/>
</dbReference>
<dbReference type="EMBL" id="JAADJF010000256">
    <property type="protein sequence ID" value="KAF4430283.1"/>
    <property type="molecule type" value="Genomic_DNA"/>
</dbReference>
<evidence type="ECO:0000313" key="4">
    <source>
        <dbReference type="EMBL" id="KAF4430283.1"/>
    </source>
</evidence>
<protein>
    <submittedName>
        <fullName evidence="4">UDP-glucoronosyl and UDP-glucosyl transferase</fullName>
    </submittedName>
</protein>
<dbReference type="CDD" id="cd03784">
    <property type="entry name" value="GT1_Gtf-like"/>
    <property type="match status" value="1"/>
</dbReference>
<keyword evidence="2" id="KW-0378">Hydrolase</keyword>
<dbReference type="InterPro" id="IPR036412">
    <property type="entry name" value="HAD-like_sf"/>
</dbReference>
<dbReference type="GO" id="GO:0016787">
    <property type="term" value="F:hydrolase activity"/>
    <property type="evidence" value="ECO:0007669"/>
    <property type="project" value="UniProtKB-KW"/>
</dbReference>
<accession>A0A8H4JLI3</accession>
<dbReference type="OrthoDB" id="5835829at2759"/>
<keyword evidence="3" id="KW-0472">Membrane</keyword>
<evidence type="ECO:0000256" key="3">
    <source>
        <dbReference type="SAM" id="Phobius"/>
    </source>
</evidence>
<keyword evidence="3" id="KW-0812">Transmembrane</keyword>
<dbReference type="PANTHER" id="PTHR43316">
    <property type="entry name" value="HYDROLASE, HALOACID DELAHOGENASE-RELATED"/>
    <property type="match status" value="1"/>
</dbReference>
<dbReference type="Gene3D" id="3.40.50.1000">
    <property type="entry name" value="HAD superfamily/HAD-like"/>
    <property type="match status" value="1"/>
</dbReference>
<feature type="transmembrane region" description="Helical" evidence="3">
    <location>
        <begin position="738"/>
        <end position="761"/>
    </location>
</feature>
<dbReference type="InterPro" id="IPR023198">
    <property type="entry name" value="PGP-like_dom2"/>
</dbReference>
<evidence type="ECO:0000256" key="2">
    <source>
        <dbReference type="ARBA" id="ARBA00022801"/>
    </source>
</evidence>
<dbReference type="Gene3D" id="3.40.50.2000">
    <property type="entry name" value="Glycogen Phosphorylase B"/>
    <property type="match status" value="2"/>
</dbReference>
<dbReference type="InterPro" id="IPR023214">
    <property type="entry name" value="HAD_sf"/>
</dbReference>
<evidence type="ECO:0000313" key="5">
    <source>
        <dbReference type="Proteomes" id="UP000536711"/>
    </source>
</evidence>
<dbReference type="Pfam" id="PF00702">
    <property type="entry name" value="Hydrolase"/>
    <property type="match status" value="1"/>
</dbReference>
<reference evidence="4 5" key="1">
    <citation type="submission" date="2020-01" db="EMBL/GenBank/DDBJ databases">
        <title>Identification and distribution of gene clusters putatively required for synthesis of sphingolipid metabolism inhibitors in phylogenetically diverse species of the filamentous fungus Fusarium.</title>
        <authorList>
            <person name="Kim H.-S."/>
            <person name="Busman M."/>
            <person name="Brown D.W."/>
            <person name="Divon H."/>
            <person name="Uhlig S."/>
            <person name="Proctor R.H."/>
        </authorList>
    </citation>
    <scope>NUCLEOTIDE SEQUENCE [LARGE SCALE GENOMIC DNA]</scope>
    <source>
        <strain evidence="4 5">NRRL 13308</strain>
    </source>
</reference>
<sequence length="780" mass="87624">MAAPNKNIVFDVVGTLVSYEHLYEAINKRLGDKLIPRGIQPTLLGICWLEMAEREYTYLSLHGHYVQFLKLFESLFYRCLHYAGVESPRSFATAEDVTYLMNEFKELKLRDGAAECIQKLRDAGFIVWCFTTGDISRVGGYFAKAGVDMPADNLLSCDTDGVAKPCPEAYGPILKKLSTSESKPWFAAAHLWDASGAQSAGFKTAYSMVLEGEYLYEIYGELDVVAETLPAMADKIIAATIMTPPNQPRKILMVVTVGGYTHAVLELGKVLAQRGHVVDFATLEGQESWTKAYEYISQLHLMGPGPSHEDLEAHYLRMRKWDASKGFTGVMDSKYLFDSYWTQTYQHLKRIVDDPATRPDMMIADFFVDAVKDILYQYNIPMAMVYPQMPAFMCPCSYIPGQPGFQIEGTLTSENASMWLRFRNELVVFKALPSIIEWVKWTKKMRQDAGVYYSLPTSSKPNYLVLINSFFGLEVPKDLPPLVQVVGPILADTYPPLSEPFEGFLENHKKTLYLALGTHIILSNDHATKLVQGLVAAMDQELIDGVIWSISEAARRDIDASHQFTDKGGEAFTLASLLKGEHPSFLITTFAPQRAILDHDHTAIYLTHGGGSSANEGLYHGKPMLAMGFFFDQISNVPRLVASGTSEALDKFRFTPEEVCRKIKLLSEDKEGSYKRNCMRMQRIARAASRRKELGADIIEEVMYDTEGRFDGKKELRPMHLQTADMRMSTFKAKNWDLWFFGLFTLGLVPLASITIGKWAWTDRRGIGNWAGATVKSLIG</sequence>
<keyword evidence="5" id="KW-1185">Reference proteome</keyword>
<dbReference type="Gene3D" id="1.10.150.240">
    <property type="entry name" value="Putative phosphatase, domain 2"/>
    <property type="match status" value="1"/>
</dbReference>
<dbReference type="Proteomes" id="UP000536711">
    <property type="component" value="Unassembled WGS sequence"/>
</dbReference>
<proteinExistence type="predicted"/>
<keyword evidence="3" id="KW-1133">Transmembrane helix</keyword>
<evidence type="ECO:0000256" key="1">
    <source>
        <dbReference type="ARBA" id="ARBA00022679"/>
    </source>
</evidence>
<dbReference type="GO" id="GO:0008194">
    <property type="term" value="F:UDP-glycosyltransferase activity"/>
    <property type="evidence" value="ECO:0007669"/>
    <property type="project" value="InterPro"/>
</dbReference>